<name>A0A8J4VWQ2_9ROSI</name>
<protein>
    <submittedName>
        <fullName evidence="5">Uncharacterized protein</fullName>
    </submittedName>
</protein>
<evidence type="ECO:0000256" key="2">
    <source>
        <dbReference type="ARBA" id="ARBA00023163"/>
    </source>
</evidence>
<evidence type="ECO:0000256" key="3">
    <source>
        <dbReference type="ARBA" id="ARBA00023242"/>
    </source>
</evidence>
<dbReference type="GO" id="GO:0005634">
    <property type="term" value="C:nucleus"/>
    <property type="evidence" value="ECO:0007669"/>
    <property type="project" value="UniProtKB-SubCell"/>
</dbReference>
<feature type="region of interest" description="Disordered" evidence="4">
    <location>
        <begin position="78"/>
        <end position="127"/>
    </location>
</feature>
<dbReference type="OrthoDB" id="4703at2759"/>
<keyword evidence="3" id="KW-0539">Nucleus</keyword>
<proteinExistence type="predicted"/>
<dbReference type="PANTHER" id="PTHR15052">
    <property type="entry name" value="RNA POLYMERASE III TRANSCRIPTION INITIATION FACTOR COMPLEX SUBUNIT"/>
    <property type="match status" value="1"/>
</dbReference>
<dbReference type="EMBL" id="JRKL02000206">
    <property type="protein sequence ID" value="KAF3973840.1"/>
    <property type="molecule type" value="Genomic_DNA"/>
</dbReference>
<keyword evidence="6" id="KW-1185">Reference proteome</keyword>
<sequence>MLQLCGKLHQSHRNHRIAMAIGWLRVCLSSTHFLKFIAVAAHPPGSSYHKNGAPLTTRGVIQIWCILNVDINEEEMPPSIEKSKWGNKNNGAMKDESTLPKRPRKKPIEDNEAITTQSKRPRGRPRKNLIEESLDNLDCNDQYVEALGVQLPEDLSEAHAVDGVSRNAQEPAVQEECGKKQKELQASSICR</sequence>
<dbReference type="PANTHER" id="PTHR15052:SF2">
    <property type="entry name" value="GENERAL TRANSCRIPTION FACTOR 3C POLYPEPTIDE 2"/>
    <property type="match status" value="1"/>
</dbReference>
<dbReference type="GO" id="GO:0006355">
    <property type="term" value="P:regulation of DNA-templated transcription"/>
    <property type="evidence" value="ECO:0007669"/>
    <property type="project" value="InterPro"/>
</dbReference>
<evidence type="ECO:0000256" key="4">
    <source>
        <dbReference type="SAM" id="MobiDB-lite"/>
    </source>
</evidence>
<dbReference type="InterPro" id="IPR000637">
    <property type="entry name" value="HMGI/Y_DNA-bd_CS"/>
</dbReference>
<organism evidence="5 6">
    <name type="scientific">Castanea mollissima</name>
    <name type="common">Chinese chestnut</name>
    <dbReference type="NCBI Taxonomy" id="60419"/>
    <lineage>
        <taxon>Eukaryota</taxon>
        <taxon>Viridiplantae</taxon>
        <taxon>Streptophyta</taxon>
        <taxon>Embryophyta</taxon>
        <taxon>Tracheophyta</taxon>
        <taxon>Spermatophyta</taxon>
        <taxon>Magnoliopsida</taxon>
        <taxon>eudicotyledons</taxon>
        <taxon>Gunneridae</taxon>
        <taxon>Pentapetalae</taxon>
        <taxon>rosids</taxon>
        <taxon>fabids</taxon>
        <taxon>Fagales</taxon>
        <taxon>Fagaceae</taxon>
        <taxon>Castanea</taxon>
    </lineage>
</organism>
<evidence type="ECO:0000313" key="6">
    <source>
        <dbReference type="Proteomes" id="UP000737018"/>
    </source>
</evidence>
<dbReference type="PROSITE" id="PS00354">
    <property type="entry name" value="HMGI_Y"/>
    <property type="match status" value="1"/>
</dbReference>
<dbReference type="Proteomes" id="UP000737018">
    <property type="component" value="Unassembled WGS sequence"/>
</dbReference>
<keyword evidence="2" id="KW-0804">Transcription</keyword>
<dbReference type="InterPro" id="IPR052416">
    <property type="entry name" value="GTF3C_component"/>
</dbReference>
<dbReference type="GO" id="GO:0006383">
    <property type="term" value="P:transcription by RNA polymerase III"/>
    <property type="evidence" value="ECO:0007669"/>
    <property type="project" value="TreeGrafter"/>
</dbReference>
<dbReference type="GO" id="GO:0000127">
    <property type="term" value="C:transcription factor TFIIIC complex"/>
    <property type="evidence" value="ECO:0007669"/>
    <property type="project" value="TreeGrafter"/>
</dbReference>
<dbReference type="AlphaFoldDB" id="A0A8J4VWQ2"/>
<evidence type="ECO:0000256" key="1">
    <source>
        <dbReference type="ARBA" id="ARBA00004123"/>
    </source>
</evidence>
<comment type="caution">
    <text evidence="5">The sequence shown here is derived from an EMBL/GenBank/DDBJ whole genome shotgun (WGS) entry which is preliminary data.</text>
</comment>
<gene>
    <name evidence="5" type="ORF">CMV_002773</name>
</gene>
<accession>A0A8J4VWQ2</accession>
<feature type="region of interest" description="Disordered" evidence="4">
    <location>
        <begin position="162"/>
        <end position="191"/>
    </location>
</feature>
<reference evidence="5" key="1">
    <citation type="submission" date="2020-03" db="EMBL/GenBank/DDBJ databases">
        <title>Castanea mollissima Vanexum genome sequencing.</title>
        <authorList>
            <person name="Staton M."/>
        </authorList>
    </citation>
    <scope>NUCLEOTIDE SEQUENCE</scope>
    <source>
        <tissue evidence="5">Leaf</tissue>
    </source>
</reference>
<comment type="subcellular location">
    <subcellularLocation>
        <location evidence="1">Nucleus</location>
    </subcellularLocation>
</comment>
<evidence type="ECO:0000313" key="5">
    <source>
        <dbReference type="EMBL" id="KAF3973840.1"/>
    </source>
</evidence>